<evidence type="ECO:0008006" key="3">
    <source>
        <dbReference type="Google" id="ProtNLM"/>
    </source>
</evidence>
<reference evidence="1 2" key="1">
    <citation type="submission" date="2014-12" db="EMBL/GenBank/DDBJ databases">
        <title>Genome sequencing of Arthrobacter phenanthrenivorans SWC37.</title>
        <authorList>
            <person name="Tan P.W."/>
            <person name="Chan K.-G."/>
        </authorList>
    </citation>
    <scope>NUCLEOTIDE SEQUENCE [LARGE SCALE GENOMIC DNA]</scope>
    <source>
        <strain evidence="1 2">SWC37</strain>
    </source>
</reference>
<accession>A0A0B4DQ99</accession>
<dbReference type="Gene3D" id="3.90.1140.10">
    <property type="entry name" value="Cyclic phosphodiesterase"/>
    <property type="match status" value="1"/>
</dbReference>
<dbReference type="AlphaFoldDB" id="A0A0B4DQ99"/>
<comment type="caution">
    <text evidence="1">The sequence shown here is derived from an EMBL/GenBank/DDBJ whole genome shotgun (WGS) entry which is preliminary data.</text>
</comment>
<gene>
    <name evidence="1" type="ORF">RM50_03560</name>
</gene>
<dbReference type="EMBL" id="JWTB01000007">
    <property type="protein sequence ID" value="KIC68871.1"/>
    <property type="molecule type" value="Genomic_DNA"/>
</dbReference>
<dbReference type="OrthoDB" id="3397424at2"/>
<dbReference type="SUPFAM" id="SSF55144">
    <property type="entry name" value="LigT-like"/>
    <property type="match status" value="1"/>
</dbReference>
<proteinExistence type="predicted"/>
<evidence type="ECO:0000313" key="1">
    <source>
        <dbReference type="EMBL" id="KIC68871.1"/>
    </source>
</evidence>
<protein>
    <recommendedName>
        <fullName evidence="3">2'-5' RNA ligase family protein</fullName>
    </recommendedName>
</protein>
<dbReference type="RefSeq" id="WP_043450021.1">
    <property type="nucleotide sequence ID" value="NZ_JWTB01000007.1"/>
</dbReference>
<dbReference type="Proteomes" id="UP000031196">
    <property type="component" value="Unassembled WGS sequence"/>
</dbReference>
<organism evidence="1 2">
    <name type="scientific">Pseudarthrobacter phenanthrenivorans</name>
    <name type="common">Arthrobacter phenanthrenivorans</name>
    <dbReference type="NCBI Taxonomy" id="361575"/>
    <lineage>
        <taxon>Bacteria</taxon>
        <taxon>Bacillati</taxon>
        <taxon>Actinomycetota</taxon>
        <taxon>Actinomycetes</taxon>
        <taxon>Micrococcales</taxon>
        <taxon>Micrococcaceae</taxon>
        <taxon>Pseudarthrobacter</taxon>
    </lineage>
</organism>
<name>A0A0B4DQ99_PSEPS</name>
<dbReference type="Pfam" id="PF13563">
    <property type="entry name" value="2_5_RNA_ligase2"/>
    <property type="match status" value="1"/>
</dbReference>
<sequence>MRSIELVFDSVTDALVRDDWARLQAAGLPSLATHTSPSNAPHITLAAGAALQHVGAGPDLQDGGPGPWHRLPMDIALSGAVVFPAGSGKYVLARAVLLSAALLDLHRGLHRDLSGALPMTAPGAWTPHVTISRRIRGDQLGAAMDLLDLRVDGQCTAARLWDSNTKTLTPLGPPA</sequence>
<dbReference type="InterPro" id="IPR009097">
    <property type="entry name" value="Cyclic_Pdiesterase"/>
</dbReference>
<evidence type="ECO:0000313" key="2">
    <source>
        <dbReference type="Proteomes" id="UP000031196"/>
    </source>
</evidence>